<evidence type="ECO:0000256" key="14">
    <source>
        <dbReference type="SAM" id="MobiDB-lite"/>
    </source>
</evidence>
<evidence type="ECO:0000256" key="9">
    <source>
        <dbReference type="ARBA" id="ARBA00022895"/>
    </source>
</evidence>
<dbReference type="GO" id="GO:0003720">
    <property type="term" value="F:telomerase activity"/>
    <property type="evidence" value="ECO:0007669"/>
    <property type="project" value="InterPro"/>
</dbReference>
<feature type="domain" description="Reverse transcriptase" evidence="15">
    <location>
        <begin position="691"/>
        <end position="1031"/>
    </location>
</feature>
<comment type="catalytic activity">
    <reaction evidence="12 13">
        <text>DNA(n) + a 2'-deoxyribonucleoside 5'-triphosphate = DNA(n+1) + diphosphate</text>
        <dbReference type="Rhea" id="RHEA:22508"/>
        <dbReference type="Rhea" id="RHEA-COMP:17339"/>
        <dbReference type="Rhea" id="RHEA-COMP:17340"/>
        <dbReference type="ChEBI" id="CHEBI:33019"/>
        <dbReference type="ChEBI" id="CHEBI:61560"/>
        <dbReference type="ChEBI" id="CHEBI:173112"/>
        <dbReference type="EC" id="2.7.7.49"/>
    </reaction>
</comment>
<dbReference type="SUPFAM" id="SSF56672">
    <property type="entry name" value="DNA/RNA polymerases"/>
    <property type="match status" value="1"/>
</dbReference>
<keyword evidence="6 13" id="KW-0548">Nucleotidyltransferase</keyword>
<dbReference type="AlphaFoldDB" id="A0A9W4KIU2"/>
<evidence type="ECO:0000313" key="16">
    <source>
        <dbReference type="EMBL" id="CAG8909065.1"/>
    </source>
</evidence>
<dbReference type="OrthoDB" id="289721at2759"/>
<evidence type="ECO:0000256" key="13">
    <source>
        <dbReference type="RuleBase" id="RU365061"/>
    </source>
</evidence>
<sequence length="1228" mass="139174">MGKKRKRPIKDRGPTSSSHMGITTSPRRFRTPHAPISLGTKTSHPVISLYYRHVVPLREYLLQRLPVTSKSRRRRILALNSREDQETNAQSQTLAELLDSTLVGVLKESSPTLNSERQKQYSSFNESQSRSILISTDTGPACPQSEVVDFVIWKLFNNDNGSKPQHLLTHGFQRPSMVRNAQETSIPGIVSQFPNQNVQVLKGGAWAEVIDLLGSNGEEIIMQLLFDCGVFAAINARKGIYYQLSGLPLSDLEPLSDGSSVANRSAATAQDPIPTTDQRHPKEKAERKPNSDKTVRSPNSIVFLRRRILYGRVESKKKISSGLGQIHVLNRFSSLDSMEQTVHVMKYIFPRQFGLLNVFMLDSDGRKIMDDSKSFMFRESEISQLEEEKRVQRPQPEIEFADADHGGARNVKVPKRLRGITVELARKLRKRNAQCSYAELLRHYCPTEQTGPRRLGAFASTPDAKKSEPISLQSNLVTQVRINHPSPSDSSAQTLCDASRLEPHTAVDASCEIDAKDPVIRKAPVNLTDYATPASSVSAFCRALIQRLIPRQFWGVGPDGISNFKLVLRHVDRFIKLRRFESLSLHEVCKGVKITSIPWLEPPHVQTSSASETRSKIALSDLNKRTELLHEFIFWIFDSILIPLIRSHFYVTESQTHRNRLFYFRHDLWQQLTKQPFGDLKAMMFEELEPDQAQRVLARRSLGFGALRLLPKSTGLRPILNLRKRALKESSWGKRRTYLAASINSSITPIYNILTYEGQQAPAKLGSSMLSIGDMHRRLKAYKEQLSKRLPSVSKSWKSKLPQMYFVKLDIKACFDTIPQKKLLNLIAELVSEESYHISKHTEFQPALTGQQGKPMRRFMSRAAPAMRPQHLPDFVNSGGAARKANTVFVDDSVRQKEHDADSLLDLLDEHVRHNLVKIGKRYFRQRNGIPQGSVLSSILCNFFYAELEREVLGFINKDSLLLRLVDDFLLITPDAAVAMQFLEVMIRGQPSYGVQVNPAKSMANFSAVIDGILLPRLEGTQLFPYCGSLIDTHTLEFHRDRDRILEGGESAAATLSNTLTVEAARFPGRTFHRKVLSSFRLQLHPMYIDDEHNSRTVVLANLYSSFITSAMKMYRHMKSLRGRAHPGPAIITQTIRDLISQTTGTIQARRAGNSESSFSCFVQRYHLQYLASAAFRFVLKRKQTRYAVVLRWLDSLTKDSRPTSDSEALRMAQVVKKGNAMFEEWRF</sequence>
<proteinExistence type="inferred from homology"/>
<keyword evidence="11 13" id="KW-0539">Nucleus</keyword>
<dbReference type="PANTHER" id="PTHR12066">
    <property type="entry name" value="TELOMERASE REVERSE TRANSCRIPTASE"/>
    <property type="match status" value="1"/>
</dbReference>
<feature type="region of interest" description="Disordered" evidence="14">
    <location>
        <begin position="1"/>
        <end position="37"/>
    </location>
</feature>
<dbReference type="GO" id="GO:0000781">
    <property type="term" value="C:chromosome, telomeric region"/>
    <property type="evidence" value="ECO:0007669"/>
    <property type="project" value="UniProtKB-SubCell"/>
</dbReference>
<dbReference type="GO" id="GO:0042162">
    <property type="term" value="F:telomeric DNA binding"/>
    <property type="evidence" value="ECO:0007669"/>
    <property type="project" value="TreeGrafter"/>
</dbReference>
<comment type="function">
    <text evidence="13">Telomerase is a ribonucleoprotein enzyme essential for the replication of chromosome termini in most eukaryotes. It elongates telomeres. It is a reverse transcriptase that adds simple sequence repeats to chromosome ends by copying a template sequence within the RNA component of the enzyme.</text>
</comment>
<dbReference type="InterPro" id="IPR049139">
    <property type="entry name" value="TERT_C"/>
</dbReference>
<evidence type="ECO:0000256" key="6">
    <source>
        <dbReference type="ARBA" id="ARBA00022695"/>
    </source>
</evidence>
<dbReference type="PROSITE" id="PS50878">
    <property type="entry name" value="RT_POL"/>
    <property type="match status" value="1"/>
</dbReference>
<gene>
    <name evidence="16" type="ORF">PEGY_LOCUS9853</name>
</gene>
<evidence type="ECO:0000256" key="1">
    <source>
        <dbReference type="ARBA" id="ARBA00008001"/>
    </source>
</evidence>
<feature type="compositionally biased region" description="Polar residues" evidence="14">
    <location>
        <begin position="14"/>
        <end position="26"/>
    </location>
</feature>
<evidence type="ECO:0000256" key="7">
    <source>
        <dbReference type="ARBA" id="ARBA00022723"/>
    </source>
</evidence>
<comment type="similarity">
    <text evidence="1 13">Belongs to the reverse transcriptase family. Telomerase subfamily.</text>
</comment>
<evidence type="ECO:0000256" key="8">
    <source>
        <dbReference type="ARBA" id="ARBA00022842"/>
    </source>
</evidence>
<dbReference type="Gene3D" id="1.10.132.70">
    <property type="match status" value="1"/>
</dbReference>
<dbReference type="InterPro" id="IPR043502">
    <property type="entry name" value="DNA/RNA_pol_sf"/>
</dbReference>
<dbReference type="GO" id="GO:0007004">
    <property type="term" value="P:telomere maintenance via telomerase"/>
    <property type="evidence" value="ECO:0007669"/>
    <property type="project" value="TreeGrafter"/>
</dbReference>
<dbReference type="InterPro" id="IPR003545">
    <property type="entry name" value="Telomerase_RT"/>
</dbReference>
<feature type="region of interest" description="Disordered" evidence="14">
    <location>
        <begin position="258"/>
        <end position="296"/>
    </location>
</feature>
<dbReference type="PANTHER" id="PTHR12066:SF0">
    <property type="entry name" value="TELOMERASE REVERSE TRANSCRIPTASE"/>
    <property type="match status" value="1"/>
</dbReference>
<dbReference type="GO" id="GO:0000333">
    <property type="term" value="C:telomerase catalytic core complex"/>
    <property type="evidence" value="ECO:0007669"/>
    <property type="project" value="TreeGrafter"/>
</dbReference>
<evidence type="ECO:0000256" key="5">
    <source>
        <dbReference type="ARBA" id="ARBA00022679"/>
    </source>
</evidence>
<evidence type="ECO:0000256" key="10">
    <source>
        <dbReference type="ARBA" id="ARBA00022918"/>
    </source>
</evidence>
<dbReference type="InterPro" id="IPR021891">
    <property type="entry name" value="Telomerase_RBD"/>
</dbReference>
<dbReference type="EC" id="2.7.7.49" evidence="2 13"/>
<evidence type="ECO:0000259" key="15">
    <source>
        <dbReference type="PROSITE" id="PS50878"/>
    </source>
</evidence>
<evidence type="ECO:0000256" key="12">
    <source>
        <dbReference type="ARBA" id="ARBA00048173"/>
    </source>
</evidence>
<dbReference type="PRINTS" id="PR01365">
    <property type="entry name" value="TELOMERASERT"/>
</dbReference>
<evidence type="ECO:0000256" key="3">
    <source>
        <dbReference type="ARBA" id="ARBA00016182"/>
    </source>
</evidence>
<evidence type="ECO:0000313" key="17">
    <source>
        <dbReference type="Proteomes" id="UP001154252"/>
    </source>
</evidence>
<name>A0A9W4KIU2_9EURO</name>
<dbReference type="Proteomes" id="UP001154252">
    <property type="component" value="Unassembled WGS sequence"/>
</dbReference>
<reference evidence="16" key="1">
    <citation type="submission" date="2021-07" db="EMBL/GenBank/DDBJ databases">
        <authorList>
            <person name="Branca A.L. A."/>
        </authorList>
    </citation>
    <scope>NUCLEOTIDE SEQUENCE</scope>
</reference>
<keyword evidence="9 13" id="KW-0779">Telomere</keyword>
<keyword evidence="4 13" id="KW-0158">Chromosome</keyword>
<dbReference type="InterPro" id="IPR000477">
    <property type="entry name" value="RT_dom"/>
</dbReference>
<dbReference type="GO" id="GO:0046872">
    <property type="term" value="F:metal ion binding"/>
    <property type="evidence" value="ECO:0007669"/>
    <property type="project" value="UniProtKB-KW"/>
</dbReference>
<accession>A0A9W4KIU2</accession>
<dbReference type="Gene3D" id="1.10.357.90">
    <property type="match status" value="1"/>
</dbReference>
<dbReference type="CDD" id="cd01648">
    <property type="entry name" value="TERT"/>
    <property type="match status" value="1"/>
</dbReference>
<keyword evidence="7 13" id="KW-0479">Metal-binding</keyword>
<comment type="caution">
    <text evidence="16">The sequence shown here is derived from an EMBL/GenBank/DDBJ whole genome shotgun (WGS) entry which is preliminary data.</text>
</comment>
<dbReference type="Pfam" id="PF00078">
    <property type="entry name" value="RVT_1"/>
    <property type="match status" value="1"/>
</dbReference>
<evidence type="ECO:0000256" key="2">
    <source>
        <dbReference type="ARBA" id="ARBA00012493"/>
    </source>
</evidence>
<dbReference type="Pfam" id="PF12009">
    <property type="entry name" value="Telomerase_RBD"/>
    <property type="match status" value="1"/>
</dbReference>
<keyword evidence="5 13" id="KW-0808">Transferase</keyword>
<comment type="subcellular location">
    <subcellularLocation>
        <location evidence="13">Nucleus</location>
    </subcellularLocation>
    <subcellularLocation>
        <location evidence="13">Chromosome</location>
        <location evidence="13">Telomere</location>
    </subcellularLocation>
</comment>
<evidence type="ECO:0000256" key="4">
    <source>
        <dbReference type="ARBA" id="ARBA00022454"/>
    </source>
</evidence>
<dbReference type="Pfam" id="PF21399">
    <property type="entry name" value="TERT_C"/>
    <property type="match status" value="1"/>
</dbReference>
<feature type="compositionally biased region" description="Basic and acidic residues" evidence="14">
    <location>
        <begin position="277"/>
        <end position="295"/>
    </location>
</feature>
<feature type="compositionally biased region" description="Polar residues" evidence="14">
    <location>
        <begin position="258"/>
        <end position="276"/>
    </location>
</feature>
<organism evidence="16 17">
    <name type="scientific">Penicillium egyptiacum</name>
    <dbReference type="NCBI Taxonomy" id="1303716"/>
    <lineage>
        <taxon>Eukaryota</taxon>
        <taxon>Fungi</taxon>
        <taxon>Dikarya</taxon>
        <taxon>Ascomycota</taxon>
        <taxon>Pezizomycotina</taxon>
        <taxon>Eurotiomycetes</taxon>
        <taxon>Eurotiomycetidae</taxon>
        <taxon>Eurotiales</taxon>
        <taxon>Aspergillaceae</taxon>
        <taxon>Penicillium</taxon>
    </lineage>
</organism>
<dbReference type="Gene3D" id="3.30.70.2630">
    <property type="match status" value="1"/>
</dbReference>
<protein>
    <recommendedName>
        <fullName evidence="3 13">Telomerase reverse transcriptase</fullName>
        <ecNumber evidence="2 13">2.7.7.49</ecNumber>
    </recommendedName>
    <alternativeName>
        <fullName evidence="13">Telomerase catalytic subunit</fullName>
    </alternativeName>
</protein>
<dbReference type="GO" id="GO:0070034">
    <property type="term" value="F:telomerase RNA binding"/>
    <property type="evidence" value="ECO:0007669"/>
    <property type="project" value="TreeGrafter"/>
</dbReference>
<keyword evidence="10 13" id="KW-0695">RNA-directed DNA polymerase</keyword>
<evidence type="ECO:0000256" key="11">
    <source>
        <dbReference type="ARBA" id="ARBA00023242"/>
    </source>
</evidence>
<dbReference type="EMBL" id="CAJVRC010000898">
    <property type="protein sequence ID" value="CAG8909065.1"/>
    <property type="molecule type" value="Genomic_DNA"/>
</dbReference>
<keyword evidence="8 13" id="KW-0460">Magnesium</keyword>
<dbReference type="SMART" id="SM00975">
    <property type="entry name" value="Telomerase_RBD"/>
    <property type="match status" value="1"/>
</dbReference>
<keyword evidence="17" id="KW-1185">Reference proteome</keyword>